<dbReference type="Proteomes" id="UP000287168">
    <property type="component" value="Unassembled WGS sequence"/>
</dbReference>
<sequence>MITLRPLLAALVLGFAPLPLQAETFGDRVMAPGVLAELTEGASLTFRHSRALPEAAADAPPPKGGYRRMRAEPGQEIRLSAMSEGRLTLAHDGRPMAEFPAASPHPILLMFLENVMRVTAQETGGNPHYIRNRMRQTLGAADLSEDRLLIAPFEGDPNRHRYGEFADLVIDIRWQQGDPGQLTLLSATLPDAPERYSEILTSEPETR</sequence>
<reference evidence="2 3" key="1">
    <citation type="journal article" date="2015" name="Int. J. Syst. Evol. Microbiol.">
        <title>Gemmobacter intermedius sp. nov., isolated from a white stork (Ciconia ciconia).</title>
        <authorList>
            <person name="Kampfer P."/>
            <person name="Jerzak L."/>
            <person name="Wilharm G."/>
            <person name="Golke J."/>
            <person name="Busse H.J."/>
            <person name="Glaeser S.P."/>
        </authorList>
    </citation>
    <scope>NUCLEOTIDE SEQUENCE [LARGE SCALE GENOMIC DNA]</scope>
    <source>
        <strain evidence="2 3">119/4</strain>
    </source>
</reference>
<organism evidence="2 3">
    <name type="scientific">Falsigemmobacter intermedius</name>
    <dbReference type="NCBI Taxonomy" id="1553448"/>
    <lineage>
        <taxon>Bacteria</taxon>
        <taxon>Pseudomonadati</taxon>
        <taxon>Pseudomonadota</taxon>
        <taxon>Alphaproteobacteria</taxon>
        <taxon>Rhodobacterales</taxon>
        <taxon>Paracoccaceae</taxon>
        <taxon>Falsigemmobacter</taxon>
    </lineage>
</organism>
<dbReference type="OrthoDB" id="5801444at2"/>
<dbReference type="EMBL" id="SBLC01000011">
    <property type="protein sequence ID" value="RWY41465.1"/>
    <property type="molecule type" value="Genomic_DNA"/>
</dbReference>
<dbReference type="AlphaFoldDB" id="A0A3S3U8F0"/>
<comment type="caution">
    <text evidence="2">The sequence shown here is derived from an EMBL/GenBank/DDBJ whole genome shotgun (WGS) entry which is preliminary data.</text>
</comment>
<keyword evidence="3" id="KW-1185">Reference proteome</keyword>
<evidence type="ECO:0000313" key="2">
    <source>
        <dbReference type="EMBL" id="RWY41465.1"/>
    </source>
</evidence>
<evidence type="ECO:0000256" key="1">
    <source>
        <dbReference type="SAM" id="SignalP"/>
    </source>
</evidence>
<protein>
    <submittedName>
        <fullName evidence="2">Uncharacterized protein</fullName>
    </submittedName>
</protein>
<evidence type="ECO:0000313" key="3">
    <source>
        <dbReference type="Proteomes" id="UP000287168"/>
    </source>
</evidence>
<keyword evidence="1" id="KW-0732">Signal</keyword>
<accession>A0A3S3U8F0</accession>
<feature type="chain" id="PRO_5018608280" evidence="1">
    <location>
        <begin position="23"/>
        <end position="207"/>
    </location>
</feature>
<proteinExistence type="predicted"/>
<name>A0A3S3U8F0_9RHOB</name>
<dbReference type="RefSeq" id="WP_128488622.1">
    <property type="nucleotide sequence ID" value="NZ_JBHLXB010000002.1"/>
</dbReference>
<gene>
    <name evidence="2" type="ORF">EP867_09805</name>
</gene>
<feature type="signal peptide" evidence="1">
    <location>
        <begin position="1"/>
        <end position="22"/>
    </location>
</feature>